<dbReference type="Pfam" id="PF08843">
    <property type="entry name" value="AbiEii"/>
    <property type="match status" value="1"/>
</dbReference>
<protein>
    <submittedName>
        <fullName evidence="1">Nucleotidyl transferase AbiEii toxin, Type IV TA system</fullName>
    </submittedName>
</protein>
<sequence>MLRLDALPEDTRRVFGYCRTHSALESLGLALFGGTALSLLLGHRQSEDLDFFSFESSLPIDGISAFLTSCRKDNMEVHNILDTVRISQARINGIRLEDYIQEYQIDGVRVSFAAMTRGGDSRRTYFANAPMLSGTQSVFQIPTLQTLFESKALTLRDRVTSRDLFDLMVLIRDHGCTIEQLLDAIVRIDHIELSQASAVLEILLGHVPVDADDPGFYSIRLNTSLDGIYAFFKTQIDAYEQAVVIRELGSKSE</sequence>
<dbReference type="EMBL" id="FTPK01000003">
    <property type="protein sequence ID" value="SIT73052.1"/>
    <property type="molecule type" value="Genomic_DNA"/>
</dbReference>
<evidence type="ECO:0000313" key="2">
    <source>
        <dbReference type="Proteomes" id="UP000223759"/>
    </source>
</evidence>
<dbReference type="STRING" id="233100.SAMN05216526_1795"/>
<accession>A0A1R3W5I0</accession>
<keyword evidence="1" id="KW-0808">Transferase</keyword>
<dbReference type="OrthoDB" id="163283at2"/>
<dbReference type="GO" id="GO:0016740">
    <property type="term" value="F:transferase activity"/>
    <property type="evidence" value="ECO:0007669"/>
    <property type="project" value="UniProtKB-KW"/>
</dbReference>
<dbReference type="InterPro" id="IPR014942">
    <property type="entry name" value="AbiEii"/>
</dbReference>
<organism evidence="1 2">
    <name type="scientific">Ectothiorhodosinus mongolicus</name>
    <dbReference type="NCBI Taxonomy" id="233100"/>
    <lineage>
        <taxon>Bacteria</taxon>
        <taxon>Pseudomonadati</taxon>
        <taxon>Pseudomonadota</taxon>
        <taxon>Gammaproteobacteria</taxon>
        <taxon>Chromatiales</taxon>
        <taxon>Ectothiorhodospiraceae</taxon>
        <taxon>Ectothiorhodosinus</taxon>
    </lineage>
</organism>
<name>A0A1R3W5I0_9GAMM</name>
<gene>
    <name evidence="1" type="ORF">SAMN05216526_1795</name>
</gene>
<proteinExistence type="predicted"/>
<evidence type="ECO:0000313" key="1">
    <source>
        <dbReference type="EMBL" id="SIT73052.1"/>
    </source>
</evidence>
<keyword evidence="2" id="KW-1185">Reference proteome</keyword>
<reference evidence="1 2" key="1">
    <citation type="submission" date="2017-01" db="EMBL/GenBank/DDBJ databases">
        <authorList>
            <person name="Mah S.A."/>
            <person name="Swanson W.J."/>
            <person name="Moy G.W."/>
            <person name="Vacquier V.D."/>
        </authorList>
    </citation>
    <scope>NUCLEOTIDE SEQUENCE [LARGE SCALE GENOMIC DNA]</scope>
    <source>
        <strain evidence="1 2">M9</strain>
    </source>
</reference>
<dbReference type="RefSeq" id="WP_076756174.1">
    <property type="nucleotide sequence ID" value="NZ_CP023018.1"/>
</dbReference>
<dbReference type="AlphaFoldDB" id="A0A1R3W5I0"/>
<dbReference type="Proteomes" id="UP000223759">
    <property type="component" value="Unassembled WGS sequence"/>
</dbReference>